<feature type="transmembrane region" description="Helical" evidence="8">
    <location>
        <begin position="140"/>
        <end position="163"/>
    </location>
</feature>
<keyword evidence="3" id="KW-0813">Transport</keyword>
<keyword evidence="4" id="KW-1003">Cell membrane</keyword>
<comment type="similarity">
    <text evidence="2">Belongs to the autoinducer-2 exporter (AI-2E) (TC 2.A.86) family.</text>
</comment>
<evidence type="ECO:0000256" key="3">
    <source>
        <dbReference type="ARBA" id="ARBA00022448"/>
    </source>
</evidence>
<organism evidence="9 10">
    <name type="scientific">Pontibacter burrus</name>
    <dbReference type="NCBI Taxonomy" id="2704466"/>
    <lineage>
        <taxon>Bacteria</taxon>
        <taxon>Pseudomonadati</taxon>
        <taxon>Bacteroidota</taxon>
        <taxon>Cytophagia</taxon>
        <taxon>Cytophagales</taxon>
        <taxon>Hymenobacteraceae</taxon>
        <taxon>Pontibacter</taxon>
    </lineage>
</organism>
<dbReference type="PANTHER" id="PTHR21716:SF53">
    <property type="entry name" value="PERMEASE PERM-RELATED"/>
    <property type="match status" value="1"/>
</dbReference>
<dbReference type="GO" id="GO:0055085">
    <property type="term" value="P:transmembrane transport"/>
    <property type="evidence" value="ECO:0007669"/>
    <property type="project" value="TreeGrafter"/>
</dbReference>
<feature type="transmembrane region" description="Helical" evidence="8">
    <location>
        <begin position="61"/>
        <end position="86"/>
    </location>
</feature>
<evidence type="ECO:0000256" key="4">
    <source>
        <dbReference type="ARBA" id="ARBA00022475"/>
    </source>
</evidence>
<evidence type="ECO:0000256" key="1">
    <source>
        <dbReference type="ARBA" id="ARBA00004651"/>
    </source>
</evidence>
<keyword evidence="7 8" id="KW-0472">Membrane</keyword>
<keyword evidence="6 8" id="KW-1133">Transmembrane helix</keyword>
<dbReference type="EMBL" id="JAAGWD010000009">
    <property type="protein sequence ID" value="NEM99449.1"/>
    <property type="molecule type" value="Genomic_DNA"/>
</dbReference>
<keyword evidence="10" id="KW-1185">Reference proteome</keyword>
<evidence type="ECO:0000256" key="6">
    <source>
        <dbReference type="ARBA" id="ARBA00022989"/>
    </source>
</evidence>
<sequence>MTKSDPFYKKVTTVLFGLVLFVYILSTLADILIPLAFSILIAILLNPLCNRFLGLGLPRVLSILLTLLITFVLLGGLFYFLSFQIIQFGEMMPQLKDRLVQLLSDLQQYVKHTFGVSIQRQTQYLKEAATGNKALVGQTISSALGIFGLLFLMPVYVFLLLFYKTLILDFFFEVFARKDSQSVAEIIQETKSAIQSYVVGLLIETSIVAVLNVTALVILGVPYGILLGVIGAFLNMIPYIGGAIAVLLPVLMAMVTKDGFTTQLGIIGAYVLIQFIDNNILVPRVVSSKVQINALVSIIVVLLGGALWGVAGMFLAILFVAFLKIIFDRIDALKPLGRLLGDQAPLRPKQGIKKVLGK</sequence>
<accession>A0A6B3LRJ4</accession>
<protein>
    <submittedName>
        <fullName evidence="9">AI-2E family transporter</fullName>
    </submittedName>
</protein>
<evidence type="ECO:0000313" key="10">
    <source>
        <dbReference type="Proteomes" id="UP000474777"/>
    </source>
</evidence>
<dbReference type="Pfam" id="PF01594">
    <property type="entry name" value="AI-2E_transport"/>
    <property type="match status" value="1"/>
</dbReference>
<gene>
    <name evidence="9" type="ORF">GXP69_17265</name>
</gene>
<comment type="caution">
    <text evidence="9">The sequence shown here is derived from an EMBL/GenBank/DDBJ whole genome shotgun (WGS) entry which is preliminary data.</text>
</comment>
<comment type="subcellular location">
    <subcellularLocation>
        <location evidence="1">Cell membrane</location>
        <topology evidence="1">Multi-pass membrane protein</topology>
    </subcellularLocation>
</comment>
<evidence type="ECO:0000256" key="2">
    <source>
        <dbReference type="ARBA" id="ARBA00009773"/>
    </source>
</evidence>
<proteinExistence type="inferred from homology"/>
<feature type="transmembrane region" description="Helical" evidence="8">
    <location>
        <begin position="7"/>
        <end position="25"/>
    </location>
</feature>
<feature type="transmembrane region" description="Helical" evidence="8">
    <location>
        <begin position="294"/>
        <end position="327"/>
    </location>
</feature>
<evidence type="ECO:0000256" key="5">
    <source>
        <dbReference type="ARBA" id="ARBA00022692"/>
    </source>
</evidence>
<dbReference type="RefSeq" id="WP_163916617.1">
    <property type="nucleotide sequence ID" value="NZ_JAAGWD010000009.1"/>
</dbReference>
<dbReference type="InterPro" id="IPR002549">
    <property type="entry name" value="AI-2E-like"/>
</dbReference>
<dbReference type="AlphaFoldDB" id="A0A6B3LRJ4"/>
<feature type="transmembrane region" description="Helical" evidence="8">
    <location>
        <begin position="225"/>
        <end position="252"/>
    </location>
</feature>
<dbReference type="Proteomes" id="UP000474777">
    <property type="component" value="Unassembled WGS sequence"/>
</dbReference>
<feature type="transmembrane region" description="Helical" evidence="8">
    <location>
        <begin position="197"/>
        <end position="219"/>
    </location>
</feature>
<name>A0A6B3LRJ4_9BACT</name>
<keyword evidence="5 8" id="KW-0812">Transmembrane</keyword>
<evidence type="ECO:0000256" key="8">
    <source>
        <dbReference type="SAM" id="Phobius"/>
    </source>
</evidence>
<dbReference type="PANTHER" id="PTHR21716">
    <property type="entry name" value="TRANSMEMBRANE PROTEIN"/>
    <property type="match status" value="1"/>
</dbReference>
<reference evidence="9 10" key="1">
    <citation type="submission" date="2020-02" db="EMBL/GenBank/DDBJ databases">
        <authorList>
            <person name="Kim M.K."/>
        </authorList>
    </citation>
    <scope>NUCLEOTIDE SEQUENCE [LARGE SCALE GENOMIC DNA]</scope>
    <source>
        <strain evidence="9 10">BT327</strain>
    </source>
</reference>
<dbReference type="GO" id="GO:0005886">
    <property type="term" value="C:plasma membrane"/>
    <property type="evidence" value="ECO:0007669"/>
    <property type="project" value="UniProtKB-SubCell"/>
</dbReference>
<evidence type="ECO:0000313" key="9">
    <source>
        <dbReference type="EMBL" id="NEM99449.1"/>
    </source>
</evidence>
<feature type="transmembrane region" description="Helical" evidence="8">
    <location>
        <begin position="264"/>
        <end position="282"/>
    </location>
</feature>
<evidence type="ECO:0000256" key="7">
    <source>
        <dbReference type="ARBA" id="ARBA00023136"/>
    </source>
</evidence>